<gene>
    <name evidence="2" type="ORF">CPLU01_11199</name>
</gene>
<sequence length="610" mass="67884">MPCKTRNMDSEERMAAAHELEMRHHQHIHQTQMIIRDEDTRRQRVTKQVLTAENSALREKLAEKDALINHLAEKYDETRAELDSANAAGRDQQTQLKLQARDLANLKAELESLNSMSQESARVLSEKLTLSRELTTLKLELEHLRSQLAYQQTTMAEKLALERQLNMVEVELAAEKRAREQQMEMSEGNKANEDELRRKLKEAEKSSKAEKQDKEKLQQELEDVTSVARSGQVNHKVEQVLTKKLREMEKMALVEKQEKERMRKESEVALSEAQAQHEVLEQRVDTLKSKLRNTQEELKAVRSELVHSRPVPKVMADPITRPGSSKAQNTRKRRAEELSLNDMSIGTPDDIARGRRPPKKAVEQTLVGEKSLFSITPFLAKSKTLTVDGVVAEEDEEENEADVSYIPLAHAQAQKVARTAEVEVESDVERGAEENRTEELESPAATAKGIAAKTNTKTIGGAKKTRGRPKKALAEASPNMPTQLVSGKATTKSSSPLEQVVEEPSVKELDSVLPTKAEEVPASTSNGVRETEGKKKKRKLAGDSTTLFDDDADADADATNAKRAGKVAHGASRGLGKTHLTMVRNAGAFGKRTFSPLKKDRRGVGASFLA</sequence>
<feature type="region of interest" description="Disordered" evidence="1">
    <location>
        <begin position="420"/>
        <end position="553"/>
    </location>
</feature>
<protein>
    <submittedName>
        <fullName evidence="2">Rossmann-fold nad (+)-binding protein</fullName>
    </submittedName>
</protein>
<evidence type="ECO:0000313" key="3">
    <source>
        <dbReference type="Proteomes" id="UP000654918"/>
    </source>
</evidence>
<accession>A0A8H6K305</accession>
<feature type="compositionally biased region" description="Basic and acidic residues" evidence="1">
    <location>
        <begin position="427"/>
        <end position="439"/>
    </location>
</feature>
<dbReference type="EMBL" id="WIGO01000205">
    <property type="protein sequence ID" value="KAF6823810.1"/>
    <property type="molecule type" value="Genomic_DNA"/>
</dbReference>
<proteinExistence type="predicted"/>
<dbReference type="AlphaFoldDB" id="A0A8H6K305"/>
<feature type="compositionally biased region" description="Polar residues" evidence="1">
    <location>
        <begin position="479"/>
        <end position="497"/>
    </location>
</feature>
<dbReference type="Proteomes" id="UP000654918">
    <property type="component" value="Unassembled WGS sequence"/>
</dbReference>
<reference evidence="2" key="1">
    <citation type="journal article" date="2020" name="Phytopathology">
        <title>Genome Sequence Resources of Colletotrichum truncatum, C. plurivorum, C. musicola, and C. sojae: Four Species Pathogenic to Soybean (Glycine max).</title>
        <authorList>
            <person name="Rogerio F."/>
            <person name="Boufleur T.R."/>
            <person name="Ciampi-Guillardi M."/>
            <person name="Sukno S.A."/>
            <person name="Thon M.R."/>
            <person name="Massola Junior N.S."/>
            <person name="Baroncelli R."/>
        </authorList>
    </citation>
    <scope>NUCLEOTIDE SEQUENCE</scope>
    <source>
        <strain evidence="2">LFN00145</strain>
    </source>
</reference>
<name>A0A8H6K305_9PEZI</name>
<feature type="compositionally biased region" description="Basic and acidic residues" evidence="1">
    <location>
        <begin position="190"/>
        <end position="218"/>
    </location>
</feature>
<evidence type="ECO:0000313" key="2">
    <source>
        <dbReference type="EMBL" id="KAF6823810.1"/>
    </source>
</evidence>
<organism evidence="2 3">
    <name type="scientific">Colletotrichum plurivorum</name>
    <dbReference type="NCBI Taxonomy" id="2175906"/>
    <lineage>
        <taxon>Eukaryota</taxon>
        <taxon>Fungi</taxon>
        <taxon>Dikarya</taxon>
        <taxon>Ascomycota</taxon>
        <taxon>Pezizomycotina</taxon>
        <taxon>Sordariomycetes</taxon>
        <taxon>Hypocreomycetidae</taxon>
        <taxon>Glomerellales</taxon>
        <taxon>Glomerellaceae</taxon>
        <taxon>Colletotrichum</taxon>
        <taxon>Colletotrichum orchidearum species complex</taxon>
    </lineage>
</organism>
<feature type="region of interest" description="Disordered" evidence="1">
    <location>
        <begin position="301"/>
        <end position="366"/>
    </location>
</feature>
<comment type="caution">
    <text evidence="2">The sequence shown here is derived from an EMBL/GenBank/DDBJ whole genome shotgun (WGS) entry which is preliminary data.</text>
</comment>
<keyword evidence="3" id="KW-1185">Reference proteome</keyword>
<feature type="region of interest" description="Disordered" evidence="1">
    <location>
        <begin position="179"/>
        <end position="218"/>
    </location>
</feature>
<evidence type="ECO:0000256" key="1">
    <source>
        <dbReference type="SAM" id="MobiDB-lite"/>
    </source>
</evidence>